<organism evidence="1 2">
    <name type="scientific">Cricetulus griseus</name>
    <name type="common">Chinese hamster</name>
    <name type="synonym">Cricetulus barabensis griseus</name>
    <dbReference type="NCBI Taxonomy" id="10029"/>
    <lineage>
        <taxon>Eukaryota</taxon>
        <taxon>Metazoa</taxon>
        <taxon>Chordata</taxon>
        <taxon>Craniata</taxon>
        <taxon>Vertebrata</taxon>
        <taxon>Euteleostomi</taxon>
        <taxon>Mammalia</taxon>
        <taxon>Eutheria</taxon>
        <taxon>Euarchontoglires</taxon>
        <taxon>Glires</taxon>
        <taxon>Rodentia</taxon>
        <taxon>Myomorpha</taxon>
        <taxon>Muroidea</taxon>
        <taxon>Cricetidae</taxon>
        <taxon>Cricetinae</taxon>
        <taxon>Cricetulus</taxon>
    </lineage>
</organism>
<accession>G3HSJ4</accession>
<dbReference type="EMBL" id="JH000665">
    <property type="protein sequence ID" value="EGW03115.1"/>
    <property type="molecule type" value="Genomic_DNA"/>
</dbReference>
<evidence type="ECO:0000313" key="2">
    <source>
        <dbReference type="Proteomes" id="UP000001075"/>
    </source>
</evidence>
<proteinExistence type="predicted"/>
<evidence type="ECO:0000313" key="1">
    <source>
        <dbReference type="EMBL" id="EGW03115.1"/>
    </source>
</evidence>
<name>G3HSJ4_CRIGR</name>
<sequence>MALPKPGWVVRWASRGRKRQGDGLESGLLSATLAPGYCLSFGEVLRAELTQDRKTKIPKATINNKTKKEKKN</sequence>
<dbReference type="AlphaFoldDB" id="G3HSJ4"/>
<reference evidence="2" key="1">
    <citation type="journal article" date="2011" name="Nat. Biotechnol.">
        <title>The genomic sequence of the Chinese hamster ovary (CHO)-K1 cell line.</title>
        <authorList>
            <person name="Xu X."/>
            <person name="Nagarajan H."/>
            <person name="Lewis N.E."/>
            <person name="Pan S."/>
            <person name="Cai Z."/>
            <person name="Liu X."/>
            <person name="Chen W."/>
            <person name="Xie M."/>
            <person name="Wang W."/>
            <person name="Hammond S."/>
            <person name="Andersen M.R."/>
            <person name="Neff N."/>
            <person name="Passarelli B."/>
            <person name="Koh W."/>
            <person name="Fan H.C."/>
            <person name="Wang J."/>
            <person name="Gui Y."/>
            <person name="Lee K.H."/>
            <person name="Betenbaugh M.J."/>
            <person name="Quake S.R."/>
            <person name="Famili I."/>
            <person name="Palsson B.O."/>
            <person name="Wang J."/>
        </authorList>
    </citation>
    <scope>NUCLEOTIDE SEQUENCE [LARGE SCALE GENOMIC DNA]</scope>
    <source>
        <strain evidence="2">CHO K1 cell line</strain>
    </source>
</reference>
<protein>
    <submittedName>
        <fullName evidence="1">Uncharacterized protein</fullName>
    </submittedName>
</protein>
<gene>
    <name evidence="1" type="ORF">I79_013827</name>
</gene>
<dbReference type="Proteomes" id="UP000001075">
    <property type="component" value="Unassembled WGS sequence"/>
</dbReference>
<dbReference type="InParanoid" id="G3HSJ4"/>